<dbReference type="SUPFAM" id="SSF53474">
    <property type="entry name" value="alpha/beta-Hydrolases"/>
    <property type="match status" value="1"/>
</dbReference>
<dbReference type="AlphaFoldDB" id="A0A6A0AIR4"/>
<dbReference type="Gene3D" id="3.40.50.1820">
    <property type="entry name" value="alpha/beta hydrolase"/>
    <property type="match status" value="1"/>
</dbReference>
<dbReference type="GO" id="GO:0006508">
    <property type="term" value="P:proteolysis"/>
    <property type="evidence" value="ECO:0007669"/>
    <property type="project" value="InterPro"/>
</dbReference>
<protein>
    <submittedName>
        <fullName evidence="3">Peptidase_S9 domain-containing protein</fullName>
    </submittedName>
</protein>
<evidence type="ECO:0000256" key="1">
    <source>
        <dbReference type="ARBA" id="ARBA00022801"/>
    </source>
</evidence>
<dbReference type="InterPro" id="IPR001375">
    <property type="entry name" value="Peptidase_S9_cat"/>
</dbReference>
<dbReference type="PANTHER" id="PTHR42776:SF4">
    <property type="entry name" value="ACYLAMINO-ACID-RELEASING ENZYME"/>
    <property type="match status" value="1"/>
</dbReference>
<feature type="domain" description="Peptidase S9 prolyl oligopeptidase catalytic" evidence="2">
    <location>
        <begin position="2"/>
        <end position="61"/>
    </location>
</feature>
<keyword evidence="4" id="KW-1185">Reference proteome</keyword>
<name>A0A6A0AIR4_HAELA</name>
<evidence type="ECO:0000259" key="2">
    <source>
        <dbReference type="Pfam" id="PF00326"/>
    </source>
</evidence>
<dbReference type="InterPro" id="IPR029058">
    <property type="entry name" value="AB_hydrolase_fold"/>
</dbReference>
<proteinExistence type="predicted"/>
<accession>A0A6A0AIR4</accession>
<sequence>MLGARDRRVPPADGQQYRAALTAAGVEVRTLVFPEDSHALDKPQTEFEQWLNVASWLKAHLA</sequence>
<reference evidence="3 4" key="1">
    <citation type="submission" date="2020-02" db="EMBL/GenBank/DDBJ databases">
        <title>Draft genome sequence of Haematococcus lacustris strain NIES-144.</title>
        <authorList>
            <person name="Morimoto D."/>
            <person name="Nakagawa S."/>
            <person name="Yoshida T."/>
            <person name="Sawayama S."/>
        </authorList>
    </citation>
    <scope>NUCLEOTIDE SEQUENCE [LARGE SCALE GENOMIC DNA]</scope>
    <source>
        <strain evidence="3 4">NIES-144</strain>
    </source>
</reference>
<dbReference type="EMBL" id="BLLF01006374">
    <property type="protein sequence ID" value="GFH32193.1"/>
    <property type="molecule type" value="Genomic_DNA"/>
</dbReference>
<keyword evidence="1" id="KW-0378">Hydrolase</keyword>
<dbReference type="PANTHER" id="PTHR42776">
    <property type="entry name" value="SERINE PEPTIDASE S9 FAMILY MEMBER"/>
    <property type="match status" value="1"/>
</dbReference>
<dbReference type="Pfam" id="PF00326">
    <property type="entry name" value="Peptidase_S9"/>
    <property type="match status" value="1"/>
</dbReference>
<dbReference type="Proteomes" id="UP000485058">
    <property type="component" value="Unassembled WGS sequence"/>
</dbReference>
<dbReference type="GO" id="GO:0004252">
    <property type="term" value="F:serine-type endopeptidase activity"/>
    <property type="evidence" value="ECO:0007669"/>
    <property type="project" value="TreeGrafter"/>
</dbReference>
<organism evidence="3 4">
    <name type="scientific">Haematococcus lacustris</name>
    <name type="common">Green alga</name>
    <name type="synonym">Haematococcus pluvialis</name>
    <dbReference type="NCBI Taxonomy" id="44745"/>
    <lineage>
        <taxon>Eukaryota</taxon>
        <taxon>Viridiplantae</taxon>
        <taxon>Chlorophyta</taxon>
        <taxon>core chlorophytes</taxon>
        <taxon>Chlorophyceae</taxon>
        <taxon>CS clade</taxon>
        <taxon>Chlamydomonadales</taxon>
        <taxon>Haematococcaceae</taxon>
        <taxon>Haematococcus</taxon>
    </lineage>
</organism>
<evidence type="ECO:0000313" key="4">
    <source>
        <dbReference type="Proteomes" id="UP000485058"/>
    </source>
</evidence>
<gene>
    <name evidence="3" type="ORF">HaLaN_31373</name>
</gene>
<evidence type="ECO:0000313" key="3">
    <source>
        <dbReference type="EMBL" id="GFH32193.1"/>
    </source>
</evidence>
<comment type="caution">
    <text evidence="3">The sequence shown here is derived from an EMBL/GenBank/DDBJ whole genome shotgun (WGS) entry which is preliminary data.</text>
</comment>